<dbReference type="Gene3D" id="1.10.10.10">
    <property type="entry name" value="Winged helix-like DNA-binding domain superfamily/Winged helix DNA-binding domain"/>
    <property type="match status" value="1"/>
</dbReference>
<dbReference type="PROSITE" id="PS50931">
    <property type="entry name" value="HTH_LYSR"/>
    <property type="match status" value="1"/>
</dbReference>
<keyword evidence="4" id="KW-0804">Transcription</keyword>
<protein>
    <submittedName>
        <fullName evidence="6">LysR family transcriptional regulator</fullName>
    </submittedName>
</protein>
<dbReference type="AlphaFoldDB" id="A0AAF0BL11"/>
<dbReference type="GO" id="GO:0043565">
    <property type="term" value="F:sequence-specific DNA binding"/>
    <property type="evidence" value="ECO:0007669"/>
    <property type="project" value="TreeGrafter"/>
</dbReference>
<gene>
    <name evidence="6" type="ORF">PH603_08725</name>
</gene>
<dbReference type="GO" id="GO:0006351">
    <property type="term" value="P:DNA-templated transcription"/>
    <property type="evidence" value="ECO:0007669"/>
    <property type="project" value="TreeGrafter"/>
</dbReference>
<keyword evidence="3" id="KW-0238">DNA-binding</keyword>
<dbReference type="Proteomes" id="UP001217500">
    <property type="component" value="Chromosome"/>
</dbReference>
<dbReference type="InterPro" id="IPR005119">
    <property type="entry name" value="LysR_subst-bd"/>
</dbReference>
<organism evidence="6 7">
    <name type="scientific">Gimibacter soli</name>
    <dbReference type="NCBI Taxonomy" id="3024400"/>
    <lineage>
        <taxon>Bacteria</taxon>
        <taxon>Pseudomonadati</taxon>
        <taxon>Pseudomonadota</taxon>
        <taxon>Alphaproteobacteria</taxon>
        <taxon>Kordiimonadales</taxon>
        <taxon>Temperatibacteraceae</taxon>
        <taxon>Gimibacter</taxon>
    </lineage>
</organism>
<feature type="domain" description="HTH lysR-type" evidence="5">
    <location>
        <begin position="2"/>
        <end position="59"/>
    </location>
</feature>
<dbReference type="InterPro" id="IPR036388">
    <property type="entry name" value="WH-like_DNA-bd_sf"/>
</dbReference>
<evidence type="ECO:0000256" key="4">
    <source>
        <dbReference type="ARBA" id="ARBA00023163"/>
    </source>
</evidence>
<dbReference type="KEGG" id="gso:PH603_08725"/>
<dbReference type="Pfam" id="PF00126">
    <property type="entry name" value="HTH_1"/>
    <property type="match status" value="1"/>
</dbReference>
<keyword evidence="2" id="KW-0805">Transcription regulation</keyword>
<evidence type="ECO:0000256" key="1">
    <source>
        <dbReference type="ARBA" id="ARBA00009437"/>
    </source>
</evidence>
<dbReference type="PANTHER" id="PTHR30537">
    <property type="entry name" value="HTH-TYPE TRANSCRIPTIONAL REGULATOR"/>
    <property type="match status" value="1"/>
</dbReference>
<evidence type="ECO:0000256" key="3">
    <source>
        <dbReference type="ARBA" id="ARBA00023125"/>
    </source>
</evidence>
<dbReference type="SUPFAM" id="SSF46785">
    <property type="entry name" value="Winged helix' DNA-binding domain"/>
    <property type="match status" value="1"/>
</dbReference>
<evidence type="ECO:0000313" key="6">
    <source>
        <dbReference type="EMBL" id="WCL52621.1"/>
    </source>
</evidence>
<dbReference type="Pfam" id="PF03466">
    <property type="entry name" value="LysR_substrate"/>
    <property type="match status" value="1"/>
</dbReference>
<dbReference type="InterPro" id="IPR000847">
    <property type="entry name" value="LysR_HTH_N"/>
</dbReference>
<dbReference type="EMBL" id="CP116805">
    <property type="protein sequence ID" value="WCL52621.1"/>
    <property type="molecule type" value="Genomic_DNA"/>
</dbReference>
<dbReference type="PRINTS" id="PR00039">
    <property type="entry name" value="HTHLYSR"/>
</dbReference>
<evidence type="ECO:0000256" key="2">
    <source>
        <dbReference type="ARBA" id="ARBA00023015"/>
    </source>
</evidence>
<sequence>MINWDDLKYFLAMAEAGSLSAASRKLGVSQPTLSRRLIALEEGMGVELFLRTRNGLEVTALAESIIDRARHMQDDIYAIERMITGQGDALKGSVVVSAAELVGSNWLVRKLRPFHDLYPSITVDISVANSAADLLRREADIALRMFQPTQGDLIAKRTVTMNYGYYASQDYIDRRGKPERLAELRDHDVVLPHDEILAASKAKIRHALPGPRDAAFRSNSFAALTTAVREGYGIGAVSCLTAADDPNLIRLFDGYVVASMDLWLVAHSELRRSARIRAMYDFIGDMLMDNARAFDGC</sequence>
<dbReference type="PANTHER" id="PTHR30537:SF3">
    <property type="entry name" value="TRANSCRIPTIONAL REGULATORY PROTEIN"/>
    <property type="match status" value="1"/>
</dbReference>
<evidence type="ECO:0000313" key="7">
    <source>
        <dbReference type="Proteomes" id="UP001217500"/>
    </source>
</evidence>
<dbReference type="InterPro" id="IPR058163">
    <property type="entry name" value="LysR-type_TF_proteobact-type"/>
</dbReference>
<dbReference type="InterPro" id="IPR036390">
    <property type="entry name" value="WH_DNA-bd_sf"/>
</dbReference>
<reference evidence="6" key="1">
    <citation type="submission" date="2023-01" db="EMBL/GenBank/DDBJ databases">
        <title>The genome sequence of Kordiimonadaceae bacterium 6D33.</title>
        <authorList>
            <person name="Liu Y."/>
        </authorList>
    </citation>
    <scope>NUCLEOTIDE SEQUENCE</scope>
    <source>
        <strain evidence="6">6D33</strain>
    </source>
</reference>
<comment type="similarity">
    <text evidence="1">Belongs to the LysR transcriptional regulatory family.</text>
</comment>
<keyword evidence="7" id="KW-1185">Reference proteome</keyword>
<proteinExistence type="inferred from homology"/>
<dbReference type="GO" id="GO:0003700">
    <property type="term" value="F:DNA-binding transcription factor activity"/>
    <property type="evidence" value="ECO:0007669"/>
    <property type="project" value="InterPro"/>
</dbReference>
<dbReference type="Gene3D" id="3.40.190.290">
    <property type="match status" value="1"/>
</dbReference>
<evidence type="ECO:0000259" key="5">
    <source>
        <dbReference type="PROSITE" id="PS50931"/>
    </source>
</evidence>
<dbReference type="RefSeq" id="WP_289501907.1">
    <property type="nucleotide sequence ID" value="NZ_CP116805.1"/>
</dbReference>
<name>A0AAF0BL11_9PROT</name>
<accession>A0AAF0BL11</accession>
<dbReference type="SUPFAM" id="SSF53850">
    <property type="entry name" value="Periplasmic binding protein-like II"/>
    <property type="match status" value="1"/>
</dbReference>